<dbReference type="HOGENOM" id="CLU_3118891_0_0_11"/>
<protein>
    <recommendedName>
        <fullName evidence="1">GH15-like domain-containing protein</fullName>
    </recommendedName>
</protein>
<dbReference type="STRING" id="378753.KRH_00570"/>
<name>B2GJH5_KOCRD</name>
<evidence type="ECO:0000313" key="2">
    <source>
        <dbReference type="EMBL" id="BAG28404.1"/>
    </source>
</evidence>
<dbReference type="InterPro" id="IPR011613">
    <property type="entry name" value="GH15-like"/>
</dbReference>
<dbReference type="InterPro" id="IPR008928">
    <property type="entry name" value="6-hairpin_glycosidase_sf"/>
</dbReference>
<dbReference type="GO" id="GO:0005975">
    <property type="term" value="P:carbohydrate metabolic process"/>
    <property type="evidence" value="ECO:0007669"/>
    <property type="project" value="InterPro"/>
</dbReference>
<proteinExistence type="predicted"/>
<dbReference type="Proteomes" id="UP000008838">
    <property type="component" value="Chromosome"/>
</dbReference>
<dbReference type="KEGG" id="krh:KRH_00570"/>
<dbReference type="AlphaFoldDB" id="B2GJH5"/>
<dbReference type="InterPro" id="IPR012341">
    <property type="entry name" value="6hp_glycosidase-like_sf"/>
</dbReference>
<organism evidence="2 3">
    <name type="scientific">Kocuria rhizophila (strain ATCC 9341 / DSM 348 / NBRC 103217 / DC2201)</name>
    <dbReference type="NCBI Taxonomy" id="378753"/>
    <lineage>
        <taxon>Bacteria</taxon>
        <taxon>Bacillati</taxon>
        <taxon>Actinomycetota</taxon>
        <taxon>Actinomycetes</taxon>
        <taxon>Micrococcales</taxon>
        <taxon>Micrococcaceae</taxon>
        <taxon>Kocuria</taxon>
    </lineage>
</organism>
<dbReference type="Gene3D" id="1.50.10.10">
    <property type="match status" value="1"/>
</dbReference>
<feature type="domain" description="GH15-like" evidence="1">
    <location>
        <begin position="6"/>
        <end position="42"/>
    </location>
</feature>
<reference evidence="2 3" key="1">
    <citation type="journal article" date="2008" name="J. Bacteriol.">
        <title>Complete genome sequence of the soil actinomycete Kocuria rhizophila.</title>
        <authorList>
            <person name="Takarada H."/>
            <person name="Sekine M."/>
            <person name="Kosugi H."/>
            <person name="Matsuo Y."/>
            <person name="Fujisawa T."/>
            <person name="Omata S."/>
            <person name="Kishi E."/>
            <person name="Shimizu A."/>
            <person name="Tsukatani N."/>
            <person name="Tanikawa S."/>
            <person name="Fujita N."/>
            <person name="Harayama S."/>
        </authorList>
    </citation>
    <scope>NUCLEOTIDE SEQUENCE [LARGE SCALE GENOMIC DNA]</scope>
    <source>
        <strain evidence="3">ATCC 9341 / DSM 348 / NBRC 103217 / DC2201</strain>
    </source>
</reference>
<gene>
    <name evidence="2" type="ordered locus">KRH_00570</name>
</gene>
<evidence type="ECO:0000313" key="3">
    <source>
        <dbReference type="Proteomes" id="UP000008838"/>
    </source>
</evidence>
<dbReference type="EMBL" id="AP009152">
    <property type="protein sequence ID" value="BAG28404.1"/>
    <property type="molecule type" value="Genomic_DNA"/>
</dbReference>
<evidence type="ECO:0000259" key="1">
    <source>
        <dbReference type="Pfam" id="PF00723"/>
    </source>
</evidence>
<accession>B2GJH5</accession>
<keyword evidence="3" id="KW-1185">Reference proteome</keyword>
<sequence>MRTTVGFASDLGLLSEEYDAARGRLAGNFPQAFSHLGLIRAADALTAALA</sequence>
<dbReference type="Pfam" id="PF00723">
    <property type="entry name" value="Glyco_hydro_15"/>
    <property type="match status" value="1"/>
</dbReference>
<dbReference type="eggNOG" id="COG3387">
    <property type="taxonomic scope" value="Bacteria"/>
</dbReference>
<dbReference type="SUPFAM" id="SSF48208">
    <property type="entry name" value="Six-hairpin glycosidases"/>
    <property type="match status" value="1"/>
</dbReference>